<feature type="compositionally biased region" description="Polar residues" evidence="1">
    <location>
        <begin position="66"/>
        <end position="82"/>
    </location>
</feature>
<dbReference type="InParanoid" id="A0A162UAI8"/>
<dbReference type="EMBL" id="KV440978">
    <property type="protein sequence ID" value="OAD74802.1"/>
    <property type="molecule type" value="Genomic_DNA"/>
</dbReference>
<dbReference type="Proteomes" id="UP000077315">
    <property type="component" value="Unassembled WGS sequence"/>
</dbReference>
<reference evidence="3" key="1">
    <citation type="submission" date="2015-06" db="EMBL/GenBank/DDBJ databases">
        <title>Expansion of signal transduction pathways in fungi by whole-genome duplication.</title>
        <authorList>
            <consortium name="DOE Joint Genome Institute"/>
            <person name="Corrochano L.M."/>
            <person name="Kuo A."/>
            <person name="Marcet-Houben M."/>
            <person name="Polaino S."/>
            <person name="Salamov A."/>
            <person name="Villalobos J.M."/>
            <person name="Alvarez M.I."/>
            <person name="Avalos J."/>
            <person name="Benito E.P."/>
            <person name="Benoit I."/>
            <person name="Burger G."/>
            <person name="Camino L.P."/>
            <person name="Canovas D."/>
            <person name="Cerda-Olmedo E."/>
            <person name="Cheng J.-F."/>
            <person name="Dominguez A."/>
            <person name="Elias M."/>
            <person name="Eslava A.P."/>
            <person name="Glaser F."/>
            <person name="Grimwood J."/>
            <person name="Gutierrez G."/>
            <person name="Heitman J."/>
            <person name="Henrissat B."/>
            <person name="Iturriaga E.A."/>
            <person name="Lang B.F."/>
            <person name="Lavin J.L."/>
            <person name="Lee S."/>
            <person name="Li W."/>
            <person name="Lindquist E."/>
            <person name="Lopez-Garcia S."/>
            <person name="Luque E.M."/>
            <person name="Marcos A.T."/>
            <person name="Martin J."/>
            <person name="McCluskey K."/>
            <person name="Medina H.R."/>
            <person name="Miralles-Duran A."/>
            <person name="Miyazaki A."/>
            <person name="Munoz-Torres E."/>
            <person name="Oguiza J.A."/>
            <person name="Ohm R."/>
            <person name="Olmedo M."/>
            <person name="Orejas M."/>
            <person name="Ortiz-Castellanos L."/>
            <person name="Pisabarro A.G."/>
            <person name="Rodriguez-Romero J."/>
            <person name="Ruiz-Herrera J."/>
            <person name="Ruiz-Vazquez R."/>
            <person name="Sanz C."/>
            <person name="Schackwitz W."/>
            <person name="Schmutz J."/>
            <person name="Shahriari M."/>
            <person name="Shelest E."/>
            <person name="Silva-Franco F."/>
            <person name="Soanes D."/>
            <person name="Syed K."/>
            <person name="Tagua V.G."/>
            <person name="Talbot N.J."/>
            <person name="Thon M."/>
            <person name="De vries R.P."/>
            <person name="Wiebenga A."/>
            <person name="Yadav J.S."/>
            <person name="Braun E.L."/>
            <person name="Baker S."/>
            <person name="Garre V."/>
            <person name="Horwitz B."/>
            <person name="Torres-Martinez S."/>
            <person name="Idnurm A."/>
            <person name="Herrera-Estrella A."/>
            <person name="Gabaldon T."/>
            <person name="Grigoriev I.V."/>
        </authorList>
    </citation>
    <scope>NUCLEOTIDE SEQUENCE [LARGE SCALE GENOMIC DNA]</scope>
    <source>
        <strain evidence="3">NRRL 1555(-)</strain>
    </source>
</reference>
<sequence>MDKVRFHVANHTWKGYIEGNARNKFKEEKILREASDLAMTISAKDRGDEMMHIALYGHSEPEILNTDGSSSRQQAVAETLTGNEEDERENERVERDDDSSDVLLENSDNIYSDAVINRKILSFLEKQDRYLEKQAWLLYPT</sequence>
<dbReference type="AlphaFoldDB" id="A0A162UAI8"/>
<dbReference type="VEuPathDB" id="FungiDB:PHYBLDRAFT_167146"/>
<evidence type="ECO:0000256" key="1">
    <source>
        <dbReference type="SAM" id="MobiDB-lite"/>
    </source>
</evidence>
<dbReference type="RefSeq" id="XP_018292842.1">
    <property type="nucleotide sequence ID" value="XM_018435571.1"/>
</dbReference>
<feature type="region of interest" description="Disordered" evidence="1">
    <location>
        <begin position="61"/>
        <end position="101"/>
    </location>
</feature>
<organism evidence="2 3">
    <name type="scientific">Phycomyces blakesleeanus (strain ATCC 8743b / DSM 1359 / FGSC 10004 / NBRC 33097 / NRRL 1555)</name>
    <dbReference type="NCBI Taxonomy" id="763407"/>
    <lineage>
        <taxon>Eukaryota</taxon>
        <taxon>Fungi</taxon>
        <taxon>Fungi incertae sedis</taxon>
        <taxon>Mucoromycota</taxon>
        <taxon>Mucoromycotina</taxon>
        <taxon>Mucoromycetes</taxon>
        <taxon>Mucorales</taxon>
        <taxon>Phycomycetaceae</taxon>
        <taxon>Phycomyces</taxon>
    </lineage>
</organism>
<accession>A0A162UAI8</accession>
<proteinExistence type="predicted"/>
<keyword evidence="3" id="KW-1185">Reference proteome</keyword>
<evidence type="ECO:0000313" key="3">
    <source>
        <dbReference type="Proteomes" id="UP000077315"/>
    </source>
</evidence>
<dbReference type="GeneID" id="28996477"/>
<evidence type="ECO:0000313" key="2">
    <source>
        <dbReference type="EMBL" id="OAD74802.1"/>
    </source>
</evidence>
<protein>
    <submittedName>
        <fullName evidence="2">Uncharacterized protein</fullName>
    </submittedName>
</protein>
<name>A0A162UAI8_PHYB8</name>
<gene>
    <name evidence="2" type="ORF">PHYBLDRAFT_167146</name>
</gene>